<dbReference type="InterPro" id="IPR000847">
    <property type="entry name" value="LysR_HTH_N"/>
</dbReference>
<feature type="domain" description="HTH lysR-type" evidence="5">
    <location>
        <begin position="4"/>
        <end position="61"/>
    </location>
</feature>
<keyword evidence="3" id="KW-0238">DNA-binding</keyword>
<name>A0ABW7A328_9HYPH</name>
<accession>A0ABW7A328</accession>
<comment type="similarity">
    <text evidence="1">Belongs to the LysR transcriptional regulatory family.</text>
</comment>
<evidence type="ECO:0000259" key="5">
    <source>
        <dbReference type="PROSITE" id="PS50931"/>
    </source>
</evidence>
<dbReference type="SUPFAM" id="SSF53850">
    <property type="entry name" value="Periplasmic binding protein-like II"/>
    <property type="match status" value="1"/>
</dbReference>
<gene>
    <name evidence="6" type="ORF">V5F32_19050</name>
</gene>
<keyword evidence="7" id="KW-1185">Reference proteome</keyword>
<keyword evidence="2" id="KW-0805">Transcription regulation</keyword>
<keyword evidence="4" id="KW-0804">Transcription</keyword>
<dbReference type="RefSeq" id="WP_393993940.1">
    <property type="nucleotide sequence ID" value="NZ_JBAFVH010000011.1"/>
</dbReference>
<dbReference type="Gene3D" id="3.40.190.10">
    <property type="entry name" value="Periplasmic binding protein-like II"/>
    <property type="match status" value="2"/>
</dbReference>
<evidence type="ECO:0000256" key="3">
    <source>
        <dbReference type="ARBA" id="ARBA00023125"/>
    </source>
</evidence>
<evidence type="ECO:0000313" key="6">
    <source>
        <dbReference type="EMBL" id="MFG1374283.1"/>
    </source>
</evidence>
<dbReference type="SUPFAM" id="SSF46785">
    <property type="entry name" value="Winged helix' DNA-binding domain"/>
    <property type="match status" value="1"/>
</dbReference>
<reference evidence="6 7" key="1">
    <citation type="submission" date="2024-02" db="EMBL/GenBank/DDBJ databases">
        <title>Expansion and revision of Xanthobacter and proposal of Roseixanthobacter gen. nov.</title>
        <authorList>
            <person name="Soltysiak M.P.M."/>
            <person name="Jalihal A."/>
            <person name="Ory A."/>
            <person name="Chrisophersen C."/>
            <person name="Lee A.D."/>
            <person name="Boulton J."/>
            <person name="Springer M."/>
        </authorList>
    </citation>
    <scope>NUCLEOTIDE SEQUENCE [LARGE SCALE GENOMIC DNA]</scope>
    <source>
        <strain evidence="6 7">23A</strain>
    </source>
</reference>
<evidence type="ECO:0000256" key="1">
    <source>
        <dbReference type="ARBA" id="ARBA00009437"/>
    </source>
</evidence>
<sequence>MASVELRDLRWAIVASQHRSLRQAAATLNIRQSTLSRTLRDLEFRLGTVLFERTNGGTRLTIAGEEFIEAARHIVSDADAAFSRLKEHGRGAHGRLALGVCMALSVGNLRATLMEHQRCYPEVDIISMDGARKRLLSDLSVGAIDVVLMAAGRAKWGDKSLPLWSERVIVAMPEGHPLSAMPIIRWADLAGERFLMTHRDPGPDFEHLLLSKLGGRQHCTILENRVALDRLLSLVGAGLGLTLVSEGATGAAYAGVAYRELHDGDGAVRINFAAYWRAANRNPTLGPFLDLLRERYPDLSPPPVGG</sequence>
<dbReference type="PROSITE" id="PS50931">
    <property type="entry name" value="HTH_LYSR"/>
    <property type="match status" value="1"/>
</dbReference>
<dbReference type="PRINTS" id="PR00039">
    <property type="entry name" value="HTHLYSR"/>
</dbReference>
<proteinExistence type="inferred from homology"/>
<organism evidence="6 7">
    <name type="scientific">Xanthobacter oligotrophicus</name>
    <dbReference type="NCBI Taxonomy" id="2607286"/>
    <lineage>
        <taxon>Bacteria</taxon>
        <taxon>Pseudomonadati</taxon>
        <taxon>Pseudomonadota</taxon>
        <taxon>Alphaproteobacteria</taxon>
        <taxon>Hyphomicrobiales</taxon>
        <taxon>Xanthobacteraceae</taxon>
        <taxon>Xanthobacter</taxon>
    </lineage>
</organism>
<dbReference type="Gene3D" id="1.10.10.10">
    <property type="entry name" value="Winged helix-like DNA-binding domain superfamily/Winged helix DNA-binding domain"/>
    <property type="match status" value="1"/>
</dbReference>
<dbReference type="PANTHER" id="PTHR30346">
    <property type="entry name" value="TRANSCRIPTIONAL DUAL REGULATOR HCAR-RELATED"/>
    <property type="match status" value="1"/>
</dbReference>
<evidence type="ECO:0000313" key="7">
    <source>
        <dbReference type="Proteomes" id="UP001604002"/>
    </source>
</evidence>
<dbReference type="InterPro" id="IPR036390">
    <property type="entry name" value="WH_DNA-bd_sf"/>
</dbReference>
<dbReference type="CDD" id="cd08414">
    <property type="entry name" value="PBP2_LTTR_aromatics_like"/>
    <property type="match status" value="1"/>
</dbReference>
<dbReference type="InterPro" id="IPR036388">
    <property type="entry name" value="WH-like_DNA-bd_sf"/>
</dbReference>
<dbReference type="PANTHER" id="PTHR30346:SF0">
    <property type="entry name" value="HCA OPERON TRANSCRIPTIONAL ACTIVATOR HCAR"/>
    <property type="match status" value="1"/>
</dbReference>
<comment type="caution">
    <text evidence="6">The sequence shown here is derived from an EMBL/GenBank/DDBJ whole genome shotgun (WGS) entry which is preliminary data.</text>
</comment>
<dbReference type="Pfam" id="PF03466">
    <property type="entry name" value="LysR_substrate"/>
    <property type="match status" value="1"/>
</dbReference>
<dbReference type="EMBL" id="JBAFVH010000011">
    <property type="protein sequence ID" value="MFG1374283.1"/>
    <property type="molecule type" value="Genomic_DNA"/>
</dbReference>
<protein>
    <submittedName>
        <fullName evidence="6">LysR family transcriptional regulator</fullName>
    </submittedName>
</protein>
<dbReference type="InterPro" id="IPR005119">
    <property type="entry name" value="LysR_subst-bd"/>
</dbReference>
<evidence type="ECO:0000256" key="2">
    <source>
        <dbReference type="ARBA" id="ARBA00023015"/>
    </source>
</evidence>
<dbReference type="Pfam" id="PF00126">
    <property type="entry name" value="HTH_1"/>
    <property type="match status" value="1"/>
</dbReference>
<evidence type="ECO:0000256" key="4">
    <source>
        <dbReference type="ARBA" id="ARBA00023163"/>
    </source>
</evidence>
<dbReference type="Proteomes" id="UP001604002">
    <property type="component" value="Unassembled WGS sequence"/>
</dbReference>